<evidence type="ECO:0000256" key="1">
    <source>
        <dbReference type="SAM" id="Phobius"/>
    </source>
</evidence>
<organism evidence="3 4">
    <name type="scientific">Candidatus Fimimorpha faecalis</name>
    <dbReference type="NCBI Taxonomy" id="2840824"/>
    <lineage>
        <taxon>Bacteria</taxon>
        <taxon>Bacillati</taxon>
        <taxon>Bacillota</taxon>
        <taxon>Clostridia</taxon>
        <taxon>Eubacteriales</taxon>
        <taxon>Candidatus Fimimorpha</taxon>
    </lineage>
</organism>
<evidence type="ECO:0000313" key="3">
    <source>
        <dbReference type="EMBL" id="HIR88267.1"/>
    </source>
</evidence>
<accession>A0A9D1EDC7</accession>
<evidence type="ECO:0000313" key="4">
    <source>
        <dbReference type="Proteomes" id="UP000824201"/>
    </source>
</evidence>
<protein>
    <submittedName>
        <fullName evidence="3">Nickel ABC transporter permease</fullName>
    </submittedName>
</protein>
<comment type="caution">
    <text evidence="3">The sequence shown here is derived from an EMBL/GenBank/DDBJ whole genome shotgun (WGS) entry which is preliminary data.</text>
</comment>
<dbReference type="Pfam" id="PF19701">
    <property type="entry name" value="DUF6199"/>
    <property type="match status" value="1"/>
</dbReference>
<keyword evidence="1" id="KW-1133">Transmembrane helix</keyword>
<keyword evidence="1" id="KW-0812">Transmembrane</keyword>
<dbReference type="EMBL" id="DVHN01000053">
    <property type="protein sequence ID" value="HIR88267.1"/>
    <property type="molecule type" value="Genomic_DNA"/>
</dbReference>
<gene>
    <name evidence="3" type="ORF">IAC96_04880</name>
</gene>
<feature type="domain" description="DUF6199" evidence="2">
    <location>
        <begin position="8"/>
        <end position="64"/>
    </location>
</feature>
<sequence>MFRSEFGFILLLLLGIFMVWKPNVLWKITHFLSVKDGEPTGLYLYVVRLIGTIGIVIAVVWAAVYFLS</sequence>
<evidence type="ECO:0000259" key="2">
    <source>
        <dbReference type="Pfam" id="PF19701"/>
    </source>
</evidence>
<keyword evidence="1" id="KW-0472">Membrane</keyword>
<name>A0A9D1EDC7_9FIRM</name>
<dbReference type="InterPro" id="IPR045679">
    <property type="entry name" value="DUF6199"/>
</dbReference>
<proteinExistence type="predicted"/>
<reference evidence="3" key="2">
    <citation type="journal article" date="2021" name="PeerJ">
        <title>Extensive microbial diversity within the chicken gut microbiome revealed by metagenomics and culture.</title>
        <authorList>
            <person name="Gilroy R."/>
            <person name="Ravi A."/>
            <person name="Getino M."/>
            <person name="Pursley I."/>
            <person name="Horton D.L."/>
            <person name="Alikhan N.F."/>
            <person name="Baker D."/>
            <person name="Gharbi K."/>
            <person name="Hall N."/>
            <person name="Watson M."/>
            <person name="Adriaenssens E.M."/>
            <person name="Foster-Nyarko E."/>
            <person name="Jarju S."/>
            <person name="Secka A."/>
            <person name="Antonio M."/>
            <person name="Oren A."/>
            <person name="Chaudhuri R.R."/>
            <person name="La Ragione R."/>
            <person name="Hildebrand F."/>
            <person name="Pallen M.J."/>
        </authorList>
    </citation>
    <scope>NUCLEOTIDE SEQUENCE</scope>
    <source>
        <strain evidence="3">ChiW13-3771</strain>
    </source>
</reference>
<dbReference type="AlphaFoldDB" id="A0A9D1EDC7"/>
<reference evidence="3" key="1">
    <citation type="submission" date="2020-10" db="EMBL/GenBank/DDBJ databases">
        <authorList>
            <person name="Gilroy R."/>
        </authorList>
    </citation>
    <scope>NUCLEOTIDE SEQUENCE</scope>
    <source>
        <strain evidence="3">ChiW13-3771</strain>
    </source>
</reference>
<feature type="transmembrane region" description="Helical" evidence="1">
    <location>
        <begin position="42"/>
        <end position="67"/>
    </location>
</feature>
<dbReference type="Proteomes" id="UP000824201">
    <property type="component" value="Unassembled WGS sequence"/>
</dbReference>